<dbReference type="Gene3D" id="1.10.340.70">
    <property type="match status" value="1"/>
</dbReference>
<dbReference type="PANTHER" id="PTHR37984">
    <property type="entry name" value="PROTEIN CBG26694"/>
    <property type="match status" value="1"/>
</dbReference>
<dbReference type="PANTHER" id="PTHR37984:SF8">
    <property type="entry name" value="CCHC-TYPE DOMAIN-CONTAINING PROTEIN"/>
    <property type="match status" value="1"/>
</dbReference>
<protein>
    <submittedName>
        <fullName evidence="1">Uncharacterized protein K02A2.6</fullName>
    </submittedName>
</protein>
<accession>A0A8X6TGV1</accession>
<organism evidence="1 2">
    <name type="scientific">Nephila pilipes</name>
    <name type="common">Giant wood spider</name>
    <name type="synonym">Nephila maculata</name>
    <dbReference type="NCBI Taxonomy" id="299642"/>
    <lineage>
        <taxon>Eukaryota</taxon>
        <taxon>Metazoa</taxon>
        <taxon>Ecdysozoa</taxon>
        <taxon>Arthropoda</taxon>
        <taxon>Chelicerata</taxon>
        <taxon>Arachnida</taxon>
        <taxon>Araneae</taxon>
        <taxon>Araneomorphae</taxon>
        <taxon>Entelegynae</taxon>
        <taxon>Araneoidea</taxon>
        <taxon>Nephilidae</taxon>
        <taxon>Nephila</taxon>
    </lineage>
</organism>
<proteinExistence type="predicted"/>
<evidence type="ECO:0000313" key="1">
    <source>
        <dbReference type="EMBL" id="GFT09545.1"/>
    </source>
</evidence>
<evidence type="ECO:0000313" key="2">
    <source>
        <dbReference type="Proteomes" id="UP000887013"/>
    </source>
</evidence>
<dbReference type="InterPro" id="IPR050951">
    <property type="entry name" value="Retrovirus_Pol_polyprotein"/>
</dbReference>
<keyword evidence="2" id="KW-1185">Reference proteome</keyword>
<gene>
    <name evidence="1" type="primary">K02A2.6</name>
    <name evidence="1" type="ORF">NPIL_654381</name>
</gene>
<comment type="caution">
    <text evidence="1">The sequence shown here is derived from an EMBL/GenBank/DDBJ whole genome shotgun (WGS) entry which is preliminary data.</text>
</comment>
<reference evidence="1" key="1">
    <citation type="submission" date="2020-08" db="EMBL/GenBank/DDBJ databases">
        <title>Multicomponent nature underlies the extraordinary mechanical properties of spider dragline silk.</title>
        <authorList>
            <person name="Kono N."/>
            <person name="Nakamura H."/>
            <person name="Mori M."/>
            <person name="Yoshida Y."/>
            <person name="Ohtoshi R."/>
            <person name="Malay A.D."/>
            <person name="Moran D.A.P."/>
            <person name="Tomita M."/>
            <person name="Numata K."/>
            <person name="Arakawa K."/>
        </authorList>
    </citation>
    <scope>NUCLEOTIDE SEQUENCE</scope>
</reference>
<name>A0A8X6TGV1_NEPPI</name>
<dbReference type="EMBL" id="BMAW01103519">
    <property type="protein sequence ID" value="GFT09545.1"/>
    <property type="molecule type" value="Genomic_DNA"/>
</dbReference>
<dbReference type="OrthoDB" id="7975104at2759"/>
<dbReference type="Proteomes" id="UP000887013">
    <property type="component" value="Unassembled WGS sequence"/>
</dbReference>
<sequence>MKLKKWNYKDELGFKNGVVVRGERIVIPKKLRKELKVQIHLLHQGINPCLKRDRELVFPQGMSLEILQFISNCLIRIANSDKTPQEPLKWHGVPDGTMVKFGKDIFQLKDRL</sequence>
<dbReference type="AlphaFoldDB" id="A0A8X6TGV1"/>